<accession>A0A2U1MFC1</accession>
<sequence>MGNGARHDGAGSGGDGSNGCSYKEFMACKPKEVDGKGGAIVLTRWIEKMESVMDISGCTKGQKVKYAASSLVNKALTWRNTQVQARGRVAALGMTWKNFKALMVEEFWYTDKFHELARMVPQLVTSESKRIDRLAQGIAREINPEYGLVMGRVQGQGESSHWYVTAVTVAAEFRMQQLAKKLMNLLEEINDKM</sequence>
<keyword evidence="1" id="KW-0548">Nucleotidyltransferase</keyword>
<keyword evidence="1" id="KW-0695">RNA-directed DNA polymerase</keyword>
<comment type="caution">
    <text evidence="1">The sequence shown here is derived from an EMBL/GenBank/DDBJ whole genome shotgun (WGS) entry which is preliminary data.</text>
</comment>
<organism evidence="1 2">
    <name type="scientific">Artemisia annua</name>
    <name type="common">Sweet wormwood</name>
    <dbReference type="NCBI Taxonomy" id="35608"/>
    <lineage>
        <taxon>Eukaryota</taxon>
        <taxon>Viridiplantae</taxon>
        <taxon>Streptophyta</taxon>
        <taxon>Embryophyta</taxon>
        <taxon>Tracheophyta</taxon>
        <taxon>Spermatophyta</taxon>
        <taxon>Magnoliopsida</taxon>
        <taxon>eudicotyledons</taxon>
        <taxon>Gunneridae</taxon>
        <taxon>Pentapetalae</taxon>
        <taxon>asterids</taxon>
        <taxon>campanulids</taxon>
        <taxon>Asterales</taxon>
        <taxon>Asteraceae</taxon>
        <taxon>Asteroideae</taxon>
        <taxon>Anthemideae</taxon>
        <taxon>Artemisiinae</taxon>
        <taxon>Artemisia</taxon>
    </lineage>
</organism>
<proteinExistence type="predicted"/>
<gene>
    <name evidence="1" type="ORF">CTI12_AA371890</name>
</gene>
<dbReference type="EMBL" id="PKPP01005484">
    <property type="protein sequence ID" value="PWA59955.1"/>
    <property type="molecule type" value="Genomic_DNA"/>
</dbReference>
<name>A0A2U1MFC1_ARTAN</name>
<dbReference type="AlphaFoldDB" id="A0A2U1MFC1"/>
<evidence type="ECO:0000313" key="2">
    <source>
        <dbReference type="Proteomes" id="UP000245207"/>
    </source>
</evidence>
<evidence type="ECO:0000313" key="1">
    <source>
        <dbReference type="EMBL" id="PWA59955.1"/>
    </source>
</evidence>
<keyword evidence="1" id="KW-0808">Transferase</keyword>
<dbReference type="Proteomes" id="UP000245207">
    <property type="component" value="Unassembled WGS sequence"/>
</dbReference>
<dbReference type="STRING" id="35608.A0A2U1MFC1"/>
<dbReference type="GO" id="GO:0003964">
    <property type="term" value="F:RNA-directed DNA polymerase activity"/>
    <property type="evidence" value="ECO:0007669"/>
    <property type="project" value="UniProtKB-KW"/>
</dbReference>
<keyword evidence="2" id="KW-1185">Reference proteome</keyword>
<dbReference type="OrthoDB" id="1936908at2759"/>
<reference evidence="1 2" key="1">
    <citation type="journal article" date="2018" name="Mol. Plant">
        <title>The genome of Artemisia annua provides insight into the evolution of Asteraceae family and artemisinin biosynthesis.</title>
        <authorList>
            <person name="Shen Q."/>
            <person name="Zhang L."/>
            <person name="Liao Z."/>
            <person name="Wang S."/>
            <person name="Yan T."/>
            <person name="Shi P."/>
            <person name="Liu M."/>
            <person name="Fu X."/>
            <person name="Pan Q."/>
            <person name="Wang Y."/>
            <person name="Lv Z."/>
            <person name="Lu X."/>
            <person name="Zhang F."/>
            <person name="Jiang W."/>
            <person name="Ma Y."/>
            <person name="Chen M."/>
            <person name="Hao X."/>
            <person name="Li L."/>
            <person name="Tang Y."/>
            <person name="Lv G."/>
            <person name="Zhou Y."/>
            <person name="Sun X."/>
            <person name="Brodelius P.E."/>
            <person name="Rose J.K.C."/>
            <person name="Tang K."/>
        </authorList>
    </citation>
    <scope>NUCLEOTIDE SEQUENCE [LARGE SCALE GENOMIC DNA]</scope>
    <source>
        <strain evidence="2">cv. Huhao1</strain>
        <tissue evidence="1">Leaf</tissue>
    </source>
</reference>
<protein>
    <submittedName>
        <fullName evidence="1">Reverse transcriptase domain-containing protein</fullName>
    </submittedName>
</protein>